<dbReference type="Proteomes" id="UP000297245">
    <property type="component" value="Unassembled WGS sequence"/>
</dbReference>
<sequence length="322" mass="35842">MSVALGTTRLRTTSTFQVTNRVKNNNYKRRSTRKPSSDRGVRTSCYGHRTASASRDNGRYYVVPTNSANNKWGRRVHLVSRAWVTTIVVKTAAGKSPTNIVMGRRAATQLTRVVPIIKFVTKRAVGHGNVATSKRWQVNPSCEWDDSFSSPYRITKPRINRRFNTQLYPSSTEEGTSYDVFGGYPFPCRVYSYFFAGGEDWDKKATPNNYLASSTDVSRHHSHVFSSSRNVFISTLIPADPVVKIMIPAEEKRAVWEGARVLPARDERQDDDTKSKVKTKGKKQTTEKKIQGGIATTGQPILCVVGTSTAPVNRQAIASATS</sequence>
<feature type="region of interest" description="Disordered" evidence="1">
    <location>
        <begin position="265"/>
        <end position="288"/>
    </location>
</feature>
<feature type="region of interest" description="Disordered" evidence="1">
    <location>
        <begin position="24"/>
        <end position="43"/>
    </location>
</feature>
<proteinExistence type="predicted"/>
<dbReference type="AlphaFoldDB" id="A0A4V4HE57"/>
<reference evidence="2 3" key="1">
    <citation type="journal article" date="2019" name="Nat. Ecol. Evol.">
        <title>Megaphylogeny resolves global patterns of mushroom evolution.</title>
        <authorList>
            <person name="Varga T."/>
            <person name="Krizsan K."/>
            <person name="Foldi C."/>
            <person name="Dima B."/>
            <person name="Sanchez-Garcia M."/>
            <person name="Sanchez-Ramirez S."/>
            <person name="Szollosi G.J."/>
            <person name="Szarkandi J.G."/>
            <person name="Papp V."/>
            <person name="Albert L."/>
            <person name="Andreopoulos W."/>
            <person name="Angelini C."/>
            <person name="Antonin V."/>
            <person name="Barry K.W."/>
            <person name="Bougher N.L."/>
            <person name="Buchanan P."/>
            <person name="Buyck B."/>
            <person name="Bense V."/>
            <person name="Catcheside P."/>
            <person name="Chovatia M."/>
            <person name="Cooper J."/>
            <person name="Damon W."/>
            <person name="Desjardin D."/>
            <person name="Finy P."/>
            <person name="Geml J."/>
            <person name="Haridas S."/>
            <person name="Hughes K."/>
            <person name="Justo A."/>
            <person name="Karasinski D."/>
            <person name="Kautmanova I."/>
            <person name="Kiss B."/>
            <person name="Kocsube S."/>
            <person name="Kotiranta H."/>
            <person name="LaButti K.M."/>
            <person name="Lechner B.E."/>
            <person name="Liimatainen K."/>
            <person name="Lipzen A."/>
            <person name="Lukacs Z."/>
            <person name="Mihaltcheva S."/>
            <person name="Morgado L.N."/>
            <person name="Niskanen T."/>
            <person name="Noordeloos M.E."/>
            <person name="Ohm R.A."/>
            <person name="Ortiz-Santana B."/>
            <person name="Ovrebo C."/>
            <person name="Racz N."/>
            <person name="Riley R."/>
            <person name="Savchenko A."/>
            <person name="Shiryaev A."/>
            <person name="Soop K."/>
            <person name="Spirin V."/>
            <person name="Szebenyi C."/>
            <person name="Tomsovsky M."/>
            <person name="Tulloss R.E."/>
            <person name="Uehling J."/>
            <person name="Grigoriev I.V."/>
            <person name="Vagvolgyi C."/>
            <person name="Papp T."/>
            <person name="Martin F.M."/>
            <person name="Miettinen O."/>
            <person name="Hibbett D.S."/>
            <person name="Nagy L.G."/>
        </authorList>
    </citation>
    <scope>NUCLEOTIDE SEQUENCE [LARGE SCALE GENOMIC DNA]</scope>
    <source>
        <strain evidence="2 3">CBS 962.96</strain>
    </source>
</reference>
<evidence type="ECO:0000313" key="3">
    <source>
        <dbReference type="Proteomes" id="UP000297245"/>
    </source>
</evidence>
<dbReference type="EMBL" id="ML179357">
    <property type="protein sequence ID" value="THU89785.1"/>
    <property type="molecule type" value="Genomic_DNA"/>
</dbReference>
<protein>
    <submittedName>
        <fullName evidence="2">Uncharacterized protein</fullName>
    </submittedName>
</protein>
<evidence type="ECO:0000256" key="1">
    <source>
        <dbReference type="SAM" id="MobiDB-lite"/>
    </source>
</evidence>
<keyword evidence="3" id="KW-1185">Reference proteome</keyword>
<feature type="compositionally biased region" description="Basic and acidic residues" evidence="1">
    <location>
        <begin position="265"/>
        <end position="275"/>
    </location>
</feature>
<name>A0A4V4HE57_DENBC</name>
<gene>
    <name evidence="2" type="ORF">K435DRAFT_802499</name>
</gene>
<evidence type="ECO:0000313" key="2">
    <source>
        <dbReference type="EMBL" id="THU89785.1"/>
    </source>
</evidence>
<organism evidence="2 3">
    <name type="scientific">Dendrothele bispora (strain CBS 962.96)</name>
    <dbReference type="NCBI Taxonomy" id="1314807"/>
    <lineage>
        <taxon>Eukaryota</taxon>
        <taxon>Fungi</taxon>
        <taxon>Dikarya</taxon>
        <taxon>Basidiomycota</taxon>
        <taxon>Agaricomycotina</taxon>
        <taxon>Agaricomycetes</taxon>
        <taxon>Agaricomycetidae</taxon>
        <taxon>Agaricales</taxon>
        <taxon>Agaricales incertae sedis</taxon>
        <taxon>Dendrothele</taxon>
    </lineage>
</organism>
<accession>A0A4V4HE57</accession>